<dbReference type="Proteomes" id="UP001213799">
    <property type="component" value="Unassembled WGS sequence"/>
</dbReference>
<accession>A0AAD6E7F1</accession>
<protein>
    <submittedName>
        <fullName evidence="1">Uncharacterized protein</fullName>
    </submittedName>
</protein>
<evidence type="ECO:0000313" key="1">
    <source>
        <dbReference type="EMBL" id="KAJ5603388.1"/>
    </source>
</evidence>
<gene>
    <name evidence="1" type="ORF">N7537_006344</name>
</gene>
<keyword evidence="2" id="KW-1185">Reference proteome</keyword>
<dbReference type="EMBL" id="JAQJAE010000003">
    <property type="protein sequence ID" value="KAJ5603388.1"/>
    <property type="molecule type" value="Genomic_DNA"/>
</dbReference>
<dbReference type="GeneID" id="81587643"/>
<organism evidence="1 2">
    <name type="scientific">Penicillium hordei</name>
    <dbReference type="NCBI Taxonomy" id="40994"/>
    <lineage>
        <taxon>Eukaryota</taxon>
        <taxon>Fungi</taxon>
        <taxon>Dikarya</taxon>
        <taxon>Ascomycota</taxon>
        <taxon>Pezizomycotina</taxon>
        <taxon>Eurotiomycetes</taxon>
        <taxon>Eurotiomycetidae</taxon>
        <taxon>Eurotiales</taxon>
        <taxon>Aspergillaceae</taxon>
        <taxon>Penicillium</taxon>
    </lineage>
</organism>
<reference evidence="1" key="1">
    <citation type="journal article" date="2023" name="IMA Fungus">
        <title>Comparative genomic study of the Penicillium genus elucidates a diverse pangenome and 15 lateral gene transfer events.</title>
        <authorList>
            <person name="Petersen C."/>
            <person name="Sorensen T."/>
            <person name="Nielsen M.R."/>
            <person name="Sondergaard T.E."/>
            <person name="Sorensen J.L."/>
            <person name="Fitzpatrick D.A."/>
            <person name="Frisvad J.C."/>
            <person name="Nielsen K.L."/>
        </authorList>
    </citation>
    <scope>NUCLEOTIDE SEQUENCE</scope>
    <source>
        <strain evidence="1">IBT 12815</strain>
    </source>
</reference>
<proteinExistence type="predicted"/>
<dbReference type="AlphaFoldDB" id="A0AAD6E7F1"/>
<dbReference type="Pfam" id="PF11885">
    <property type="entry name" value="DUF3405"/>
    <property type="match status" value="1"/>
</dbReference>
<comment type="caution">
    <text evidence="1">The sequence shown here is derived from an EMBL/GenBank/DDBJ whole genome shotgun (WGS) entry which is preliminary data.</text>
</comment>
<reference evidence="1" key="2">
    <citation type="submission" date="2023-01" db="EMBL/GenBank/DDBJ databases">
        <authorList>
            <person name="Petersen C."/>
        </authorList>
    </citation>
    <scope>NUCLEOTIDE SEQUENCE</scope>
    <source>
        <strain evidence="1">IBT 12815</strain>
    </source>
</reference>
<dbReference type="RefSeq" id="XP_056753186.1">
    <property type="nucleotide sequence ID" value="XM_056897401.1"/>
</dbReference>
<dbReference type="InterPro" id="IPR021822">
    <property type="entry name" value="DUF3405"/>
</dbReference>
<name>A0AAD6E7F1_9EURO</name>
<sequence length="119" mass="14355">MNPGEPDKINGGPDSFWNWDHLWDHILYRLTYMFTTQTAEDFYRRWLGYPLDLNQYTDGIYVSRESLIKSRFRANRLSYIKHQDGTGRNWFEPDDLCLYASYQPRVLGEHNAEEDEIRR</sequence>
<evidence type="ECO:0000313" key="2">
    <source>
        <dbReference type="Proteomes" id="UP001213799"/>
    </source>
</evidence>